<reference evidence="3" key="1">
    <citation type="submission" date="2020-06" db="EMBL/GenBank/DDBJ databases">
        <title>WGS assembly of Ceratodon purpureus strain R40.</title>
        <authorList>
            <person name="Carey S.B."/>
            <person name="Jenkins J."/>
            <person name="Shu S."/>
            <person name="Lovell J.T."/>
            <person name="Sreedasyam A."/>
            <person name="Maumus F."/>
            <person name="Tiley G.P."/>
            <person name="Fernandez-Pozo N."/>
            <person name="Barry K."/>
            <person name="Chen C."/>
            <person name="Wang M."/>
            <person name="Lipzen A."/>
            <person name="Daum C."/>
            <person name="Saski C.A."/>
            <person name="Payton A.C."/>
            <person name="Mcbreen J.C."/>
            <person name="Conrad R.E."/>
            <person name="Kollar L.M."/>
            <person name="Olsson S."/>
            <person name="Huttunen S."/>
            <person name="Landis J.B."/>
            <person name="Wickett N.J."/>
            <person name="Johnson M.G."/>
            <person name="Rensing S.A."/>
            <person name="Grimwood J."/>
            <person name="Schmutz J."/>
            <person name="Mcdaniel S.F."/>
        </authorList>
    </citation>
    <scope>NUCLEOTIDE SEQUENCE</scope>
    <source>
        <strain evidence="3">R40</strain>
    </source>
</reference>
<dbReference type="PANTHER" id="PTHR31672">
    <property type="entry name" value="BNACNNG10540D PROTEIN"/>
    <property type="match status" value="1"/>
</dbReference>
<dbReference type="InterPro" id="IPR015915">
    <property type="entry name" value="Kelch-typ_b-propeller"/>
</dbReference>
<dbReference type="PROSITE" id="PS50181">
    <property type="entry name" value="FBOX"/>
    <property type="match status" value="1"/>
</dbReference>
<evidence type="ECO:0000313" key="2">
    <source>
        <dbReference type="EMBL" id="KAG0591158.1"/>
    </source>
</evidence>
<dbReference type="Gene3D" id="2.120.10.80">
    <property type="entry name" value="Kelch-type beta propeller"/>
    <property type="match status" value="1"/>
</dbReference>
<evidence type="ECO:0000313" key="4">
    <source>
        <dbReference type="Proteomes" id="UP000822688"/>
    </source>
</evidence>
<dbReference type="InterPro" id="IPR001810">
    <property type="entry name" value="F-box_dom"/>
</dbReference>
<protein>
    <recommendedName>
        <fullName evidence="1">F-box domain-containing protein</fullName>
    </recommendedName>
</protein>
<evidence type="ECO:0000259" key="1">
    <source>
        <dbReference type="PROSITE" id="PS50181"/>
    </source>
</evidence>
<dbReference type="Gene3D" id="1.20.1280.50">
    <property type="match status" value="1"/>
</dbReference>
<dbReference type="InterPro" id="IPR036047">
    <property type="entry name" value="F-box-like_dom_sf"/>
</dbReference>
<dbReference type="SUPFAM" id="SSF81383">
    <property type="entry name" value="F-box domain"/>
    <property type="match status" value="1"/>
</dbReference>
<feature type="domain" description="F-box" evidence="1">
    <location>
        <begin position="17"/>
        <end position="56"/>
    </location>
</feature>
<accession>A0A8T0J6D3</accession>
<evidence type="ECO:0000313" key="3">
    <source>
        <dbReference type="EMBL" id="KAG0591167.1"/>
    </source>
</evidence>
<dbReference type="InterPro" id="IPR050796">
    <property type="entry name" value="SCF_F-box_component"/>
</dbReference>
<organism evidence="3 4">
    <name type="scientific">Ceratodon purpureus</name>
    <name type="common">Fire moss</name>
    <name type="synonym">Dicranum purpureum</name>
    <dbReference type="NCBI Taxonomy" id="3225"/>
    <lineage>
        <taxon>Eukaryota</taxon>
        <taxon>Viridiplantae</taxon>
        <taxon>Streptophyta</taxon>
        <taxon>Embryophyta</taxon>
        <taxon>Bryophyta</taxon>
        <taxon>Bryophytina</taxon>
        <taxon>Bryopsida</taxon>
        <taxon>Dicranidae</taxon>
        <taxon>Pseudoditrichales</taxon>
        <taxon>Ditrichaceae</taxon>
        <taxon>Ceratodon</taxon>
    </lineage>
</organism>
<dbReference type="EMBL" id="CM026421">
    <property type="protein sequence ID" value="KAG0591167.1"/>
    <property type="molecule type" value="Genomic_DNA"/>
</dbReference>
<dbReference type="AlphaFoldDB" id="A0A8T0J6D3"/>
<sequence>MQQGDTMVSKRGISDMLPVEIIERALSFLSVPELCRMRSVCKEWKEIIGRPSFHDLCDLNGRKHAYLFMWSIEPPRLFSSPILQDTLRFLDLNAKLWYSIPASSAGLPRVCPCGHEVESRYKSTNSGLVCELTTLKDTGGKMELAICDPLAKSRRMLPTPPQIFVSPNDDDNIVSVASLVVSAKIVTVVDYTAGNYKVFLLNNLSHTAALRAQPRMYVHESFTNEWRALENLPNGVEGSWAYSAVVLHESLFILQQHDDHFFTYRLSLYRYRFKENTWAEVYHMYFPRNVNFSRLVVGGDSLFLNVSLGGPRSSDPSYNRRFADPGLKSDPDCPDPGEFFEYPHFPDTDTCFEMYEILIDDHRRKPVVQLTLPQLQQIFGGDGAKLAVSCTGAPCVGSIGIPCVDSNGICNSVIMAITTHSRGFRLRRYDLATGSVDVLPPHPLVQRLQKRIGDFYTGNVENMKLSLRNLLAQSPKQQVSSEWRLLQERCPFHG</sequence>
<keyword evidence="4" id="KW-1185">Reference proteome</keyword>
<name>A0A8T0J6D3_CERPU</name>
<dbReference type="SMART" id="SM00256">
    <property type="entry name" value="FBOX"/>
    <property type="match status" value="1"/>
</dbReference>
<comment type="caution">
    <text evidence="3">The sequence shown here is derived from an EMBL/GenBank/DDBJ whole genome shotgun (WGS) entry which is preliminary data.</text>
</comment>
<dbReference type="EMBL" id="CM026421">
    <property type="protein sequence ID" value="KAG0591158.1"/>
    <property type="molecule type" value="Genomic_DNA"/>
</dbReference>
<dbReference type="SUPFAM" id="SSF117281">
    <property type="entry name" value="Kelch motif"/>
    <property type="match status" value="1"/>
</dbReference>
<dbReference type="Pfam" id="PF00646">
    <property type="entry name" value="F-box"/>
    <property type="match status" value="1"/>
</dbReference>
<dbReference type="OrthoDB" id="427974at2759"/>
<dbReference type="Proteomes" id="UP000822688">
    <property type="component" value="Chromosome 1"/>
</dbReference>
<proteinExistence type="predicted"/>
<dbReference type="PANTHER" id="PTHR31672:SF2">
    <property type="entry name" value="F-BOX DOMAIN-CONTAINING PROTEIN"/>
    <property type="match status" value="1"/>
</dbReference>
<gene>
    <name evidence="2" type="ORF">KC19_1G154500</name>
    <name evidence="3" type="ORF">KC19_1G155100</name>
</gene>